<organism evidence="2">
    <name type="scientific">Capitella teleta</name>
    <name type="common">Polychaete worm</name>
    <dbReference type="NCBI Taxonomy" id="283909"/>
    <lineage>
        <taxon>Eukaryota</taxon>
        <taxon>Metazoa</taxon>
        <taxon>Spiralia</taxon>
        <taxon>Lophotrochozoa</taxon>
        <taxon>Annelida</taxon>
        <taxon>Polychaeta</taxon>
        <taxon>Sedentaria</taxon>
        <taxon>Scolecida</taxon>
        <taxon>Capitellidae</taxon>
        <taxon>Capitella</taxon>
    </lineage>
</organism>
<dbReference type="OMA" id="THKGNHW"/>
<dbReference type="EnsemblMetazoa" id="CapteT183187">
    <property type="protein sequence ID" value="CapteP183187"/>
    <property type="gene ID" value="CapteG183187"/>
</dbReference>
<dbReference type="FunCoup" id="R7TQV0">
    <property type="interactions" value="566"/>
</dbReference>
<reference evidence="2 4" key="2">
    <citation type="journal article" date="2013" name="Nature">
        <title>Insights into bilaterian evolution from three spiralian genomes.</title>
        <authorList>
            <person name="Simakov O."/>
            <person name="Marletaz F."/>
            <person name="Cho S.J."/>
            <person name="Edsinger-Gonzales E."/>
            <person name="Havlak P."/>
            <person name="Hellsten U."/>
            <person name="Kuo D.H."/>
            <person name="Larsson T."/>
            <person name="Lv J."/>
            <person name="Arendt D."/>
            <person name="Savage R."/>
            <person name="Osoegawa K."/>
            <person name="de Jong P."/>
            <person name="Grimwood J."/>
            <person name="Chapman J.A."/>
            <person name="Shapiro H."/>
            <person name="Aerts A."/>
            <person name="Otillar R.P."/>
            <person name="Terry A.Y."/>
            <person name="Boore J.L."/>
            <person name="Grigoriev I.V."/>
            <person name="Lindberg D.R."/>
            <person name="Seaver E.C."/>
            <person name="Weisblat D.A."/>
            <person name="Putnam N.H."/>
            <person name="Rokhsar D.S."/>
        </authorList>
    </citation>
    <scope>NUCLEOTIDE SEQUENCE</scope>
    <source>
        <strain evidence="2 4">I ESC-2004</strain>
    </source>
</reference>
<dbReference type="InterPro" id="IPR047343">
    <property type="entry name" value="RUSC1_2"/>
</dbReference>
<evidence type="ECO:0000313" key="3">
    <source>
        <dbReference type="EnsemblMetazoa" id="CapteP183187"/>
    </source>
</evidence>
<feature type="domain" description="RUN" evidence="1">
    <location>
        <begin position="353"/>
        <end position="538"/>
    </location>
</feature>
<evidence type="ECO:0000313" key="2">
    <source>
        <dbReference type="EMBL" id="ELT93405.1"/>
    </source>
</evidence>
<dbReference type="InterPro" id="IPR037213">
    <property type="entry name" value="Run_dom_sf"/>
</dbReference>
<dbReference type="AlphaFoldDB" id="R7TQV0"/>
<evidence type="ECO:0000259" key="1">
    <source>
        <dbReference type="PROSITE" id="PS50826"/>
    </source>
</evidence>
<dbReference type="Pfam" id="PF02759">
    <property type="entry name" value="RUN"/>
    <property type="match status" value="1"/>
</dbReference>
<dbReference type="Gene3D" id="1.20.58.900">
    <property type="match status" value="1"/>
</dbReference>
<dbReference type="OrthoDB" id="10068328at2759"/>
<dbReference type="EMBL" id="AMQN01012797">
    <property type="status" value="NOT_ANNOTATED_CDS"/>
    <property type="molecule type" value="Genomic_DNA"/>
</dbReference>
<dbReference type="SMART" id="SM00593">
    <property type="entry name" value="RUN"/>
    <property type="match status" value="1"/>
</dbReference>
<evidence type="ECO:0000313" key="4">
    <source>
        <dbReference type="Proteomes" id="UP000014760"/>
    </source>
</evidence>
<keyword evidence="4" id="KW-1185">Reference proteome</keyword>
<reference evidence="4" key="1">
    <citation type="submission" date="2012-12" db="EMBL/GenBank/DDBJ databases">
        <authorList>
            <person name="Hellsten U."/>
            <person name="Grimwood J."/>
            <person name="Chapman J.A."/>
            <person name="Shapiro H."/>
            <person name="Aerts A."/>
            <person name="Otillar R.P."/>
            <person name="Terry A.Y."/>
            <person name="Boore J.L."/>
            <person name="Simakov O."/>
            <person name="Marletaz F."/>
            <person name="Cho S.-J."/>
            <person name="Edsinger-Gonzales E."/>
            <person name="Havlak P."/>
            <person name="Kuo D.-H."/>
            <person name="Larsson T."/>
            <person name="Lv J."/>
            <person name="Arendt D."/>
            <person name="Savage R."/>
            <person name="Osoegawa K."/>
            <person name="de Jong P."/>
            <person name="Lindberg D.R."/>
            <person name="Seaver E.C."/>
            <person name="Weisblat D.A."/>
            <person name="Putnam N.H."/>
            <person name="Grigoriev I.V."/>
            <person name="Rokhsar D.S."/>
        </authorList>
    </citation>
    <scope>NUCLEOTIDE SEQUENCE</scope>
    <source>
        <strain evidence="4">I ESC-2004</strain>
    </source>
</reference>
<dbReference type="CDD" id="cd17683">
    <property type="entry name" value="RUN_RUNDC1"/>
    <property type="match status" value="1"/>
</dbReference>
<name>R7TQV0_CAPTE</name>
<sequence>MGACSQWSRSLGACVLVCSVDETERLRHLEEEQDQLNSSLLALTTHFAQVQFRLKQIVLLKELEEFAFKGIPDVRGCTSQDANVLEEMVSGAIFHLSPQSEKEHQIKIDEQRQKQQELIHQLKSQLQDLETYAYETGEADLPTCQVIEKQSVIIDQLKRKLDLQDVEHLEKQTPEDLRKMVDHAIGQIVNPAKVKEKLLEQLKTQIIDLERFIEFLHGDAQSPGPLGETRCTCPVHGEKSKFALGHLTDTGVPGKNKVGVFKFRHQTLSIMRQALTVLQIFAISQFGCGGREFQHNLLKRTTKGNHWGDLRARLEIAIAKVTDLALKCPQTPNEDTDYTSDSEDTPAIQCNQELVAAVRKELAMALRDLLQHGLMEVGQSTSVVPFGCFPSRRGRKDGAEASPQMMHAWDLIKKFYDMKHGKEYNDSPARKLSQSFSLDIVGGKAITAKQTLLSAVEEIQSTHERLKRSEDSRFKAFVCLGLNQRKLVVWLRMVLRNSMLIEYYYQPWSYVVKTGFDDALLSLDKLSKINFQLPMDLAVRPFNNIRDAF</sequence>
<dbReference type="SUPFAM" id="SSF140741">
    <property type="entry name" value="RUN domain-like"/>
    <property type="match status" value="1"/>
</dbReference>
<reference evidence="3" key="3">
    <citation type="submission" date="2015-06" db="UniProtKB">
        <authorList>
            <consortium name="EnsemblMetazoa"/>
        </authorList>
    </citation>
    <scope>IDENTIFICATION</scope>
</reference>
<proteinExistence type="predicted"/>
<dbReference type="InterPro" id="IPR004012">
    <property type="entry name" value="Run_dom"/>
</dbReference>
<dbReference type="EMBL" id="KB309758">
    <property type="protein sequence ID" value="ELT93405.1"/>
    <property type="molecule type" value="Genomic_DNA"/>
</dbReference>
<dbReference type="InterPro" id="IPR058732">
    <property type="entry name" value="RUNDC1_M"/>
</dbReference>
<gene>
    <name evidence="2" type="ORF">CAPTEDRAFT_183187</name>
</gene>
<dbReference type="PROSITE" id="PS50826">
    <property type="entry name" value="RUN"/>
    <property type="match status" value="1"/>
</dbReference>
<dbReference type="Pfam" id="PF26030">
    <property type="entry name" value="RUNDC1"/>
    <property type="match status" value="1"/>
</dbReference>
<dbReference type="PANTHER" id="PTHR15591">
    <property type="entry name" value="RUN AND SH3 DOMAIN CONTAINING"/>
    <property type="match status" value="1"/>
</dbReference>
<dbReference type="HOGENOM" id="CLU_020366_0_0_1"/>
<dbReference type="STRING" id="283909.R7TQV0"/>
<protein>
    <recommendedName>
        <fullName evidence="1">RUN domain-containing protein</fullName>
    </recommendedName>
</protein>
<dbReference type="Proteomes" id="UP000014760">
    <property type="component" value="Unassembled WGS sequence"/>
</dbReference>
<accession>R7TQV0</accession>
<dbReference type="PANTHER" id="PTHR15591:SF19">
    <property type="entry name" value="RUN DOMAIN-CONTAINING PROTEIN 1 ISOFORM X1"/>
    <property type="match status" value="1"/>
</dbReference>